<dbReference type="HOGENOM" id="CLU_1008494_0_0_1"/>
<feature type="compositionally biased region" description="Polar residues" evidence="1">
    <location>
        <begin position="8"/>
        <end position="20"/>
    </location>
</feature>
<feature type="domain" description="C2H2-type" evidence="2">
    <location>
        <begin position="44"/>
        <end position="67"/>
    </location>
</feature>
<name>S7RSU1_GLOTA</name>
<evidence type="ECO:0000313" key="4">
    <source>
        <dbReference type="Proteomes" id="UP000030669"/>
    </source>
</evidence>
<dbReference type="KEGG" id="gtr:GLOTRDRAFT_120769"/>
<organism evidence="3 4">
    <name type="scientific">Gloeophyllum trabeum (strain ATCC 11539 / FP-39264 / Madison 617)</name>
    <name type="common">Brown rot fungus</name>
    <dbReference type="NCBI Taxonomy" id="670483"/>
    <lineage>
        <taxon>Eukaryota</taxon>
        <taxon>Fungi</taxon>
        <taxon>Dikarya</taxon>
        <taxon>Basidiomycota</taxon>
        <taxon>Agaricomycotina</taxon>
        <taxon>Agaricomycetes</taxon>
        <taxon>Gloeophyllales</taxon>
        <taxon>Gloeophyllaceae</taxon>
        <taxon>Gloeophyllum</taxon>
    </lineage>
</organism>
<dbReference type="RefSeq" id="XP_007864908.1">
    <property type="nucleotide sequence ID" value="XM_007866717.1"/>
</dbReference>
<dbReference type="EMBL" id="KB469300">
    <property type="protein sequence ID" value="EPQ56134.1"/>
    <property type="molecule type" value="Genomic_DNA"/>
</dbReference>
<feature type="region of interest" description="Disordered" evidence="1">
    <location>
        <begin position="1"/>
        <end position="23"/>
    </location>
</feature>
<dbReference type="eggNOG" id="KOG4173">
    <property type="taxonomic scope" value="Eukaryota"/>
</dbReference>
<evidence type="ECO:0000313" key="3">
    <source>
        <dbReference type="EMBL" id="EPQ56134.1"/>
    </source>
</evidence>
<dbReference type="GeneID" id="19300675"/>
<reference evidence="3 4" key="1">
    <citation type="journal article" date="2012" name="Science">
        <title>The Paleozoic origin of enzymatic lignin decomposition reconstructed from 31 fungal genomes.</title>
        <authorList>
            <person name="Floudas D."/>
            <person name="Binder M."/>
            <person name="Riley R."/>
            <person name="Barry K."/>
            <person name="Blanchette R.A."/>
            <person name="Henrissat B."/>
            <person name="Martinez A.T."/>
            <person name="Otillar R."/>
            <person name="Spatafora J.W."/>
            <person name="Yadav J.S."/>
            <person name="Aerts A."/>
            <person name="Benoit I."/>
            <person name="Boyd A."/>
            <person name="Carlson A."/>
            <person name="Copeland A."/>
            <person name="Coutinho P.M."/>
            <person name="de Vries R.P."/>
            <person name="Ferreira P."/>
            <person name="Findley K."/>
            <person name="Foster B."/>
            <person name="Gaskell J."/>
            <person name="Glotzer D."/>
            <person name="Gorecki P."/>
            <person name="Heitman J."/>
            <person name="Hesse C."/>
            <person name="Hori C."/>
            <person name="Igarashi K."/>
            <person name="Jurgens J.A."/>
            <person name="Kallen N."/>
            <person name="Kersten P."/>
            <person name="Kohler A."/>
            <person name="Kuees U."/>
            <person name="Kumar T.K.A."/>
            <person name="Kuo A."/>
            <person name="LaButti K."/>
            <person name="Larrondo L.F."/>
            <person name="Lindquist E."/>
            <person name="Ling A."/>
            <person name="Lombard V."/>
            <person name="Lucas S."/>
            <person name="Lundell T."/>
            <person name="Martin R."/>
            <person name="McLaughlin D.J."/>
            <person name="Morgenstern I."/>
            <person name="Morin E."/>
            <person name="Murat C."/>
            <person name="Nagy L.G."/>
            <person name="Nolan M."/>
            <person name="Ohm R.A."/>
            <person name="Patyshakuliyeva A."/>
            <person name="Rokas A."/>
            <person name="Ruiz-Duenas F.J."/>
            <person name="Sabat G."/>
            <person name="Salamov A."/>
            <person name="Samejima M."/>
            <person name="Schmutz J."/>
            <person name="Slot J.C."/>
            <person name="St John F."/>
            <person name="Stenlid J."/>
            <person name="Sun H."/>
            <person name="Sun S."/>
            <person name="Syed K."/>
            <person name="Tsang A."/>
            <person name="Wiebenga A."/>
            <person name="Young D."/>
            <person name="Pisabarro A."/>
            <person name="Eastwood D.C."/>
            <person name="Martin F."/>
            <person name="Cullen D."/>
            <person name="Grigoriev I.V."/>
            <person name="Hibbett D.S."/>
        </authorList>
    </citation>
    <scope>NUCLEOTIDE SEQUENCE [LARGE SCALE GENOMIC DNA]</scope>
    <source>
        <strain evidence="3 4">ATCC 11539</strain>
    </source>
</reference>
<feature type="region of interest" description="Disordered" evidence="1">
    <location>
        <begin position="231"/>
        <end position="276"/>
    </location>
</feature>
<proteinExistence type="predicted"/>
<evidence type="ECO:0000259" key="2">
    <source>
        <dbReference type="PROSITE" id="PS00028"/>
    </source>
</evidence>
<dbReference type="AlphaFoldDB" id="S7RSU1"/>
<dbReference type="InterPro" id="IPR013087">
    <property type="entry name" value="Znf_C2H2_type"/>
</dbReference>
<protein>
    <recommendedName>
        <fullName evidence="2">C2H2-type domain-containing protein</fullName>
    </recommendedName>
</protein>
<feature type="compositionally biased region" description="Basic residues" evidence="1">
    <location>
        <begin position="257"/>
        <end position="269"/>
    </location>
</feature>
<dbReference type="PROSITE" id="PS00028">
    <property type="entry name" value="ZINC_FINGER_C2H2_1"/>
    <property type="match status" value="1"/>
</dbReference>
<sequence>MQRIMRTSAKSTRLNATIHSPKSEKNGERRFHFALANLVTKFACHLVSCNRLFLTPKARRLHLIQAHGYPKEYFFAVTNKGVGGLLKKWGEGATLIRGEWKPRDTQANTSESDNPETETRTSEEVEDSMHIVETRPVVGSSTFVSNPATFTGDEANDSEVGHEDYDLEALRDSMTSLSLVPSAIRFGRGGKAGGFGHRGRSARVPHQSFHYALGDRGGSSGTVTAPLISMTAGTTPPDRSQMSGKDTSGAVYTNAGRGRRIRGAGRRGGSRGSVSG</sequence>
<accession>S7RSU1</accession>
<feature type="compositionally biased region" description="Basic and acidic residues" evidence="1">
    <location>
        <begin position="117"/>
        <end position="127"/>
    </location>
</feature>
<gene>
    <name evidence="3" type="ORF">GLOTRDRAFT_120769</name>
</gene>
<dbReference type="OrthoDB" id="18440at2759"/>
<dbReference type="Proteomes" id="UP000030669">
    <property type="component" value="Unassembled WGS sequence"/>
</dbReference>
<keyword evidence="4" id="KW-1185">Reference proteome</keyword>
<feature type="region of interest" description="Disordered" evidence="1">
    <location>
        <begin position="97"/>
        <end position="127"/>
    </location>
</feature>
<feature type="compositionally biased region" description="Polar residues" evidence="1">
    <location>
        <begin position="231"/>
        <end position="246"/>
    </location>
</feature>
<evidence type="ECO:0000256" key="1">
    <source>
        <dbReference type="SAM" id="MobiDB-lite"/>
    </source>
</evidence>